<dbReference type="Gene3D" id="3.40.50.410">
    <property type="entry name" value="von Willebrand factor, type A domain"/>
    <property type="match status" value="1"/>
</dbReference>
<dbReference type="InterPro" id="IPR056800">
    <property type="entry name" value="vWA_Ro60"/>
</dbReference>
<reference evidence="8" key="1">
    <citation type="submission" date="2024-02" db="EMBL/GenBank/DDBJ databases">
        <title>Genome sequences of strain Gemmobacter sp. JM10B15.</title>
        <authorList>
            <person name="Zhang M."/>
        </authorList>
    </citation>
    <scope>NUCLEOTIDE SEQUENCE</scope>
    <source>
        <strain evidence="8">JM10B15</strain>
    </source>
</reference>
<dbReference type="PANTHER" id="PTHR14202:SF0">
    <property type="entry name" value="RNA-BINDING PROTEIN RO60"/>
    <property type="match status" value="1"/>
</dbReference>
<accession>A0ABU8BXJ7</accession>
<name>A0ABU8BXJ7_9RHOB</name>
<dbReference type="SUPFAM" id="SSF140864">
    <property type="entry name" value="TROVE domain-like"/>
    <property type="match status" value="1"/>
</dbReference>
<dbReference type="InterPro" id="IPR037214">
    <property type="entry name" value="TROVE_dom_sf"/>
</dbReference>
<dbReference type="PANTHER" id="PTHR14202">
    <property type="entry name" value="60 KDA RIBONUCLEOPROTEIN SSA/RO"/>
    <property type="match status" value="1"/>
</dbReference>
<comment type="similarity">
    <text evidence="2">Belongs to the Ro 60 kDa family.</text>
</comment>
<organism evidence="8 9">
    <name type="scientific">Gemmobacter denitrificans</name>
    <dbReference type="NCBI Taxonomy" id="3123040"/>
    <lineage>
        <taxon>Bacteria</taxon>
        <taxon>Pseudomonadati</taxon>
        <taxon>Pseudomonadota</taxon>
        <taxon>Alphaproteobacteria</taxon>
        <taxon>Rhodobacterales</taxon>
        <taxon>Paracoccaceae</taxon>
        <taxon>Gemmobacter</taxon>
    </lineage>
</organism>
<keyword evidence="4" id="KW-0479">Metal-binding</keyword>
<dbReference type="SUPFAM" id="SSF53300">
    <property type="entry name" value="vWA-like"/>
    <property type="match status" value="1"/>
</dbReference>
<evidence type="ECO:0000256" key="2">
    <source>
        <dbReference type="ARBA" id="ARBA00007814"/>
    </source>
</evidence>
<protein>
    <submittedName>
        <fullName evidence="8">RNA-binding protein</fullName>
    </submittedName>
</protein>
<evidence type="ECO:0000256" key="4">
    <source>
        <dbReference type="ARBA" id="ARBA00022723"/>
    </source>
</evidence>
<keyword evidence="6" id="KW-0687">Ribonucleoprotein</keyword>
<keyword evidence="9" id="KW-1185">Reference proteome</keyword>
<evidence type="ECO:0000256" key="6">
    <source>
        <dbReference type="ARBA" id="ARBA00023274"/>
    </source>
</evidence>
<evidence type="ECO:0000256" key="3">
    <source>
        <dbReference type="ARBA" id="ARBA00022490"/>
    </source>
</evidence>
<dbReference type="PROSITE" id="PS50988">
    <property type="entry name" value="TROVE"/>
    <property type="match status" value="1"/>
</dbReference>
<evidence type="ECO:0000259" key="7">
    <source>
        <dbReference type="PROSITE" id="PS50988"/>
    </source>
</evidence>
<dbReference type="InterPro" id="IPR036465">
    <property type="entry name" value="vWFA_dom_sf"/>
</dbReference>
<dbReference type="InterPro" id="IPR040322">
    <property type="entry name" value="TROVE2"/>
</dbReference>
<sequence>MANKSVFASLAGRLLPRATETNAAGAKAYAYGAEHKLTQLAMTGTFGGGFYQDAQAEVSAMVEAAMAVEPLFLAQAAVHVREKGHMKDTPALLLAVLSARDPALFAQVFGRVVTSGKVLRGFVQILRSGQTGRKSLGTRPKAMVQHWLNSATDAQLLAASVGNDPSLADVIRMVHPKPETAERAAFYAWLIGKPADTAALPALVQDLLAFRAGASDIVPDVPFQMLADLPLTPAQWAEVARKGSWQMLRQGLNMLHRKGAFGLPGVVDHVAGVLRDPARIRGAKALPYQLLATLKALSPEVDAKLRAALHDAMELSVANVPVLSGSLAVCPDVSGSMSSPVTGYRPGATTAVRCIDVAGLVAAAVLRKNPKARVLPFEVGVREARLEARDTILTNAAKLAALGGGGTNCAAPLAALNAAGLAPDLVIFVSDNQSWMDANRGGQATAMMSEWTRLKTRNRAAKLVCIDLQPYGTTQAAERRDVLNIGGFSDQVFEQIADFVAGRMGPDHWVGQIRAVDL</sequence>
<dbReference type="InterPro" id="IPR008858">
    <property type="entry name" value="TROVE_dom"/>
</dbReference>
<evidence type="ECO:0000313" key="9">
    <source>
        <dbReference type="Proteomes" id="UP001431963"/>
    </source>
</evidence>
<comment type="caution">
    <text evidence="8">The sequence shown here is derived from an EMBL/GenBank/DDBJ whole genome shotgun (WGS) entry which is preliminary data.</text>
</comment>
<evidence type="ECO:0000313" key="8">
    <source>
        <dbReference type="EMBL" id="MEH7829401.1"/>
    </source>
</evidence>
<feature type="domain" description="TROVE" evidence="7">
    <location>
        <begin position="20"/>
        <end position="325"/>
    </location>
</feature>
<comment type="subcellular location">
    <subcellularLocation>
        <location evidence="1">Cytoplasm</location>
    </subcellularLocation>
</comment>
<dbReference type="Proteomes" id="UP001431963">
    <property type="component" value="Unassembled WGS sequence"/>
</dbReference>
<dbReference type="Pfam" id="PF25045">
    <property type="entry name" value="vWA_Ro60"/>
    <property type="match status" value="1"/>
</dbReference>
<evidence type="ECO:0000256" key="1">
    <source>
        <dbReference type="ARBA" id="ARBA00004496"/>
    </source>
</evidence>
<dbReference type="RefSeq" id="WP_335424401.1">
    <property type="nucleotide sequence ID" value="NZ_JBALHR010000009.1"/>
</dbReference>
<proteinExistence type="inferred from homology"/>
<evidence type="ECO:0000256" key="5">
    <source>
        <dbReference type="ARBA" id="ARBA00022884"/>
    </source>
</evidence>
<gene>
    <name evidence="8" type="ORF">V6590_14695</name>
</gene>
<keyword evidence="5" id="KW-0694">RNA-binding</keyword>
<keyword evidence="3" id="KW-0963">Cytoplasm</keyword>
<dbReference type="EMBL" id="JBALHR010000009">
    <property type="protein sequence ID" value="MEH7829401.1"/>
    <property type="molecule type" value="Genomic_DNA"/>
</dbReference>